<dbReference type="Gene3D" id="2.60.120.330">
    <property type="entry name" value="B-lactam Antibiotic, Isopenicillin N Synthase, Chain"/>
    <property type="match status" value="1"/>
</dbReference>
<keyword evidence="8" id="KW-1185">Reference proteome</keyword>
<dbReference type="OrthoDB" id="288590at2759"/>
<evidence type="ECO:0000313" key="7">
    <source>
        <dbReference type="EMBL" id="KAJ4967657.1"/>
    </source>
</evidence>
<dbReference type="Proteomes" id="UP001141806">
    <property type="component" value="Unassembled WGS sequence"/>
</dbReference>
<keyword evidence="2 5" id="KW-0479">Metal-binding</keyword>
<dbReference type="SUPFAM" id="SSF51197">
    <property type="entry name" value="Clavaminate synthase-like"/>
    <property type="match status" value="1"/>
</dbReference>
<dbReference type="PANTHER" id="PTHR10209:SF859">
    <property type="entry name" value="OS03G0690500 PROTEIN"/>
    <property type="match status" value="1"/>
</dbReference>
<evidence type="ECO:0000256" key="1">
    <source>
        <dbReference type="ARBA" id="ARBA00008056"/>
    </source>
</evidence>
<dbReference type="PANTHER" id="PTHR10209">
    <property type="entry name" value="OXIDOREDUCTASE, 2OG-FE II OXYGENASE FAMILY PROTEIN"/>
    <property type="match status" value="1"/>
</dbReference>
<dbReference type="InterPro" id="IPR027443">
    <property type="entry name" value="IPNS-like_sf"/>
</dbReference>
<organism evidence="7 8">
    <name type="scientific">Protea cynaroides</name>
    <dbReference type="NCBI Taxonomy" id="273540"/>
    <lineage>
        <taxon>Eukaryota</taxon>
        <taxon>Viridiplantae</taxon>
        <taxon>Streptophyta</taxon>
        <taxon>Embryophyta</taxon>
        <taxon>Tracheophyta</taxon>
        <taxon>Spermatophyta</taxon>
        <taxon>Magnoliopsida</taxon>
        <taxon>Proteales</taxon>
        <taxon>Proteaceae</taxon>
        <taxon>Protea</taxon>
    </lineage>
</organism>
<dbReference type="InterPro" id="IPR044861">
    <property type="entry name" value="IPNS-like_FE2OG_OXY"/>
</dbReference>
<evidence type="ECO:0000256" key="3">
    <source>
        <dbReference type="ARBA" id="ARBA00023002"/>
    </source>
</evidence>
<sequence length="382" mass="43290">MVAVSEASEVSSENTYDRTKELEEFDETKAGVKGLVDSGVVKVPRIFYNSHDVRLHLHEAMSIQSHSHDQIPLSFPIIDLKEFITDNKDSSQRKEVVDQIRKASETWGFFQITNHGIPISILDEMLQGARRFFEQDIELKKPLYSRDFTNRRVLYNSKFNLYSSSSAEWRDTLGCIMSPPPLHPEELPPVCRDILMEYNKQVQSLGNALFELLSESLGLSNKHLIDMGCTNGHSLTCHYYPACPEPELTIGNSEHADSSFLTILLQDQIGGLQILHQNQWTNVRPTPGALVVNIGNLLQLISNGRFKSIVHRVLANKIGPRLSVACFFSTGFLPHTRIYGPIKELLSEHNPPIYRETTVKEFTLYGNNKGRNGISKLEHFKL</sequence>
<evidence type="ECO:0000256" key="5">
    <source>
        <dbReference type="RuleBase" id="RU003682"/>
    </source>
</evidence>
<keyword evidence="4 5" id="KW-0408">Iron</keyword>
<evidence type="ECO:0000313" key="8">
    <source>
        <dbReference type="Proteomes" id="UP001141806"/>
    </source>
</evidence>
<gene>
    <name evidence="7" type="ORF">NE237_014358</name>
</gene>
<dbReference type="AlphaFoldDB" id="A0A9Q0KBY7"/>
<dbReference type="PROSITE" id="PS51471">
    <property type="entry name" value="FE2OG_OXY"/>
    <property type="match status" value="1"/>
</dbReference>
<accession>A0A9Q0KBY7</accession>
<feature type="domain" description="Fe2OG dioxygenase" evidence="6">
    <location>
        <begin position="231"/>
        <end position="331"/>
    </location>
</feature>
<dbReference type="GO" id="GO:0046872">
    <property type="term" value="F:metal ion binding"/>
    <property type="evidence" value="ECO:0007669"/>
    <property type="project" value="UniProtKB-KW"/>
</dbReference>
<dbReference type="InterPro" id="IPR005123">
    <property type="entry name" value="Oxoglu/Fe-dep_dioxygenase_dom"/>
</dbReference>
<protein>
    <recommendedName>
        <fullName evidence="6">Fe2OG dioxygenase domain-containing protein</fullName>
    </recommendedName>
</protein>
<evidence type="ECO:0000259" key="6">
    <source>
        <dbReference type="PROSITE" id="PS51471"/>
    </source>
</evidence>
<dbReference type="EMBL" id="JAMYWD010000006">
    <property type="protein sequence ID" value="KAJ4967657.1"/>
    <property type="molecule type" value="Genomic_DNA"/>
</dbReference>
<dbReference type="FunFam" id="2.60.120.330:FF:000005">
    <property type="entry name" value="1-aminocyclopropane-1-carboxylate oxidase homolog 1"/>
    <property type="match status" value="1"/>
</dbReference>
<dbReference type="InterPro" id="IPR026992">
    <property type="entry name" value="DIOX_N"/>
</dbReference>
<evidence type="ECO:0000256" key="2">
    <source>
        <dbReference type="ARBA" id="ARBA00022723"/>
    </source>
</evidence>
<name>A0A9Q0KBY7_9MAGN</name>
<comment type="caution">
    <text evidence="7">The sequence shown here is derived from an EMBL/GenBank/DDBJ whole genome shotgun (WGS) entry which is preliminary data.</text>
</comment>
<dbReference type="Pfam" id="PF03171">
    <property type="entry name" value="2OG-FeII_Oxy"/>
    <property type="match status" value="1"/>
</dbReference>
<comment type="similarity">
    <text evidence="1 5">Belongs to the iron/ascorbate-dependent oxidoreductase family.</text>
</comment>
<evidence type="ECO:0000256" key="4">
    <source>
        <dbReference type="ARBA" id="ARBA00023004"/>
    </source>
</evidence>
<dbReference type="Pfam" id="PF14226">
    <property type="entry name" value="DIOX_N"/>
    <property type="match status" value="1"/>
</dbReference>
<keyword evidence="3 5" id="KW-0560">Oxidoreductase</keyword>
<proteinExistence type="inferred from homology"/>
<dbReference type="GO" id="GO:0051213">
    <property type="term" value="F:dioxygenase activity"/>
    <property type="evidence" value="ECO:0007669"/>
    <property type="project" value="UniProtKB-ARBA"/>
</dbReference>
<reference evidence="7" key="1">
    <citation type="journal article" date="2023" name="Plant J.">
        <title>The genome of the king protea, Protea cynaroides.</title>
        <authorList>
            <person name="Chang J."/>
            <person name="Duong T.A."/>
            <person name="Schoeman C."/>
            <person name="Ma X."/>
            <person name="Roodt D."/>
            <person name="Barker N."/>
            <person name="Li Z."/>
            <person name="Van de Peer Y."/>
            <person name="Mizrachi E."/>
        </authorList>
    </citation>
    <scope>NUCLEOTIDE SEQUENCE</scope>
    <source>
        <tissue evidence="7">Young leaves</tissue>
    </source>
</reference>